<dbReference type="CDD" id="cd06171">
    <property type="entry name" value="Sigma70_r4"/>
    <property type="match status" value="1"/>
</dbReference>
<dbReference type="AlphaFoldDB" id="A0A6J7E2G4"/>
<evidence type="ECO:0000259" key="6">
    <source>
        <dbReference type="Pfam" id="PF08281"/>
    </source>
</evidence>
<dbReference type="InterPro" id="IPR013249">
    <property type="entry name" value="RNA_pol_sigma70_r4_t2"/>
</dbReference>
<dbReference type="Gene3D" id="1.10.1740.10">
    <property type="match status" value="1"/>
</dbReference>
<dbReference type="GO" id="GO:0016987">
    <property type="term" value="F:sigma factor activity"/>
    <property type="evidence" value="ECO:0007669"/>
    <property type="project" value="UniProtKB-KW"/>
</dbReference>
<organism evidence="7">
    <name type="scientific">freshwater metagenome</name>
    <dbReference type="NCBI Taxonomy" id="449393"/>
    <lineage>
        <taxon>unclassified sequences</taxon>
        <taxon>metagenomes</taxon>
        <taxon>ecological metagenomes</taxon>
    </lineage>
</organism>
<evidence type="ECO:0000313" key="7">
    <source>
        <dbReference type="EMBL" id="CAB4875425.1"/>
    </source>
</evidence>
<dbReference type="NCBIfam" id="TIGR02937">
    <property type="entry name" value="sigma70-ECF"/>
    <property type="match status" value="1"/>
</dbReference>
<keyword evidence="3" id="KW-0731">Sigma factor</keyword>
<dbReference type="InterPro" id="IPR007627">
    <property type="entry name" value="RNA_pol_sigma70_r2"/>
</dbReference>
<dbReference type="InterPro" id="IPR036388">
    <property type="entry name" value="WH-like_DNA-bd_sf"/>
</dbReference>
<dbReference type="EMBL" id="CAFBLU010000014">
    <property type="protein sequence ID" value="CAB4875425.1"/>
    <property type="molecule type" value="Genomic_DNA"/>
</dbReference>
<evidence type="ECO:0000256" key="3">
    <source>
        <dbReference type="ARBA" id="ARBA00023082"/>
    </source>
</evidence>
<proteinExistence type="inferred from homology"/>
<dbReference type="GO" id="GO:0006352">
    <property type="term" value="P:DNA-templated transcription initiation"/>
    <property type="evidence" value="ECO:0007669"/>
    <property type="project" value="InterPro"/>
</dbReference>
<dbReference type="InterPro" id="IPR013325">
    <property type="entry name" value="RNA_pol_sigma_r2"/>
</dbReference>
<evidence type="ECO:0000259" key="5">
    <source>
        <dbReference type="Pfam" id="PF04542"/>
    </source>
</evidence>
<keyword evidence="4" id="KW-0804">Transcription</keyword>
<dbReference type="Pfam" id="PF08281">
    <property type="entry name" value="Sigma70_r4_2"/>
    <property type="match status" value="1"/>
</dbReference>
<accession>A0A6J7E2G4</accession>
<dbReference type="InterPro" id="IPR014284">
    <property type="entry name" value="RNA_pol_sigma-70_dom"/>
</dbReference>
<dbReference type="Gene3D" id="1.10.10.10">
    <property type="entry name" value="Winged helix-like DNA-binding domain superfamily/Winged helix DNA-binding domain"/>
    <property type="match status" value="1"/>
</dbReference>
<dbReference type="InterPro" id="IPR039425">
    <property type="entry name" value="RNA_pol_sigma-70-like"/>
</dbReference>
<evidence type="ECO:0000256" key="4">
    <source>
        <dbReference type="ARBA" id="ARBA00023163"/>
    </source>
</evidence>
<feature type="domain" description="RNA polymerase sigma-70 region 2" evidence="5">
    <location>
        <begin position="21"/>
        <end position="85"/>
    </location>
</feature>
<dbReference type="SUPFAM" id="SSF88659">
    <property type="entry name" value="Sigma3 and sigma4 domains of RNA polymerase sigma factors"/>
    <property type="match status" value="1"/>
</dbReference>
<dbReference type="GO" id="GO:0003677">
    <property type="term" value="F:DNA binding"/>
    <property type="evidence" value="ECO:0007669"/>
    <property type="project" value="InterPro"/>
</dbReference>
<dbReference type="Pfam" id="PF04542">
    <property type="entry name" value="Sigma70_r2"/>
    <property type="match status" value="1"/>
</dbReference>
<dbReference type="SUPFAM" id="SSF88946">
    <property type="entry name" value="Sigma2 domain of RNA polymerase sigma factors"/>
    <property type="match status" value="1"/>
</dbReference>
<name>A0A6J7E2G4_9ZZZZ</name>
<reference evidence="7" key="1">
    <citation type="submission" date="2020-05" db="EMBL/GenBank/DDBJ databases">
        <authorList>
            <person name="Chiriac C."/>
            <person name="Salcher M."/>
            <person name="Ghai R."/>
            <person name="Kavagutti S V."/>
        </authorList>
    </citation>
    <scope>NUCLEOTIDE SEQUENCE</scope>
</reference>
<keyword evidence="2" id="KW-0805">Transcription regulation</keyword>
<dbReference type="InterPro" id="IPR013324">
    <property type="entry name" value="RNA_pol_sigma_r3/r4-like"/>
</dbReference>
<feature type="domain" description="RNA polymerase sigma factor 70 region 4 type 2" evidence="6">
    <location>
        <begin position="123"/>
        <end position="174"/>
    </location>
</feature>
<gene>
    <name evidence="7" type="ORF">UFOPK3444_00984</name>
</gene>
<dbReference type="PANTHER" id="PTHR43133">
    <property type="entry name" value="RNA POLYMERASE ECF-TYPE SIGMA FACTO"/>
    <property type="match status" value="1"/>
</dbReference>
<protein>
    <submittedName>
        <fullName evidence="7">Unannotated protein</fullName>
    </submittedName>
</protein>
<evidence type="ECO:0000256" key="1">
    <source>
        <dbReference type="ARBA" id="ARBA00010641"/>
    </source>
</evidence>
<sequence>MNYPQSSHLDLSNPDTFADVFSEHERGVYSAALRVTNNPTSAQDVVQDVFLRLWRKPTRFDPARGEIGPFLRLMARSRALDLWREGDASNRATDRYKSAVEYAPQRLDAQPEVDCESRDEQTRVRALVRELPDAQREAVALAYWAGLTSEEIATHAGVPVGTAKSRVRLGITRLRDVCGPELAAA</sequence>
<comment type="similarity">
    <text evidence="1">Belongs to the sigma-70 factor family. ECF subfamily.</text>
</comment>
<dbReference type="PANTHER" id="PTHR43133:SF62">
    <property type="entry name" value="RNA POLYMERASE SIGMA FACTOR SIGZ"/>
    <property type="match status" value="1"/>
</dbReference>
<evidence type="ECO:0000256" key="2">
    <source>
        <dbReference type="ARBA" id="ARBA00023015"/>
    </source>
</evidence>